<evidence type="ECO:0000313" key="3">
    <source>
        <dbReference type="Proteomes" id="UP001058271"/>
    </source>
</evidence>
<organism evidence="2 3">
    <name type="scientific">Dactylosporangium roseum</name>
    <dbReference type="NCBI Taxonomy" id="47989"/>
    <lineage>
        <taxon>Bacteria</taxon>
        <taxon>Bacillati</taxon>
        <taxon>Actinomycetota</taxon>
        <taxon>Actinomycetes</taxon>
        <taxon>Micromonosporales</taxon>
        <taxon>Micromonosporaceae</taxon>
        <taxon>Dactylosporangium</taxon>
    </lineage>
</organism>
<protein>
    <submittedName>
        <fullName evidence="2">NTP transferase domain-containing protein</fullName>
    </submittedName>
</protein>
<dbReference type="EMBL" id="CP073721">
    <property type="protein sequence ID" value="UWZ39830.1"/>
    <property type="molecule type" value="Genomic_DNA"/>
</dbReference>
<dbReference type="Gene3D" id="3.90.550.10">
    <property type="entry name" value="Spore Coat Polysaccharide Biosynthesis Protein SpsA, Chain A"/>
    <property type="match status" value="1"/>
</dbReference>
<dbReference type="InterPro" id="IPR005835">
    <property type="entry name" value="NTP_transferase_dom"/>
</dbReference>
<keyword evidence="3" id="KW-1185">Reference proteome</keyword>
<reference evidence="2" key="1">
    <citation type="submission" date="2021-04" db="EMBL/GenBank/DDBJ databases">
        <title>Biosynthetic gene clusters of Dactylosporangioum roseum.</title>
        <authorList>
            <person name="Hartkoorn R.C."/>
            <person name="Beaudoing E."/>
            <person name="Hot D."/>
            <person name="Moureu S."/>
        </authorList>
    </citation>
    <scope>NUCLEOTIDE SEQUENCE</scope>
    <source>
        <strain evidence="2">NRRL B-16295</strain>
    </source>
</reference>
<sequence>MILAGGIGTRMWPETRTVPKTLLPVNGRPFAAWQLDWLAGAGITSIVYSIGYLGAEVRDFVGDGSRWGLSVDYVDEGQQLRGTAGALRLACDEGVLAEDFLILYGDSWLQVDPAAVLSAARERPEPALMTVFANDGRWDTSNVVFDGHRVERYAKGLAQRPAAMRWIDYGLAVMRRDLVVARVPPATVADLAPLHTALADEGLLAGLAVADRFYEIGSAEGRRELEQFLEKPPL</sequence>
<name>A0ABY5ZCJ8_9ACTN</name>
<feature type="domain" description="Nucleotidyl transferase" evidence="1">
    <location>
        <begin position="1"/>
        <end position="135"/>
    </location>
</feature>
<accession>A0ABY5ZCJ8</accession>
<dbReference type="InterPro" id="IPR029044">
    <property type="entry name" value="Nucleotide-diphossugar_trans"/>
</dbReference>
<dbReference type="SUPFAM" id="SSF53448">
    <property type="entry name" value="Nucleotide-diphospho-sugar transferases"/>
    <property type="match status" value="1"/>
</dbReference>
<dbReference type="Proteomes" id="UP001058271">
    <property type="component" value="Chromosome"/>
</dbReference>
<keyword evidence="2" id="KW-0808">Transferase</keyword>
<evidence type="ECO:0000313" key="2">
    <source>
        <dbReference type="EMBL" id="UWZ39830.1"/>
    </source>
</evidence>
<evidence type="ECO:0000259" key="1">
    <source>
        <dbReference type="Pfam" id="PF00483"/>
    </source>
</evidence>
<dbReference type="PANTHER" id="PTHR22572">
    <property type="entry name" value="SUGAR-1-PHOSPHATE GUANYL TRANSFERASE"/>
    <property type="match status" value="1"/>
</dbReference>
<proteinExistence type="predicted"/>
<dbReference type="GO" id="GO:0016740">
    <property type="term" value="F:transferase activity"/>
    <property type="evidence" value="ECO:0007669"/>
    <property type="project" value="UniProtKB-KW"/>
</dbReference>
<dbReference type="InterPro" id="IPR050486">
    <property type="entry name" value="Mannose-1P_guanyltransferase"/>
</dbReference>
<dbReference type="RefSeq" id="WP_260729261.1">
    <property type="nucleotide sequence ID" value="NZ_BAAABS010000038.1"/>
</dbReference>
<gene>
    <name evidence="2" type="ORF">Drose_17385</name>
</gene>
<dbReference type="Pfam" id="PF00483">
    <property type="entry name" value="NTP_transferase"/>
    <property type="match status" value="1"/>
</dbReference>